<proteinExistence type="predicted"/>
<protein>
    <submittedName>
        <fullName evidence="2">Uncharacterized protein</fullName>
    </submittedName>
</protein>
<keyword evidence="1" id="KW-1133">Transmembrane helix</keyword>
<evidence type="ECO:0000256" key="1">
    <source>
        <dbReference type="SAM" id="Phobius"/>
    </source>
</evidence>
<name>A0A1M6S577_9BACT</name>
<dbReference type="AlphaFoldDB" id="A0A1M6S577"/>
<dbReference type="EMBL" id="FQZU01000023">
    <property type="protein sequence ID" value="SHK39974.1"/>
    <property type="molecule type" value="Genomic_DNA"/>
</dbReference>
<keyword evidence="3" id="KW-1185">Reference proteome</keyword>
<gene>
    <name evidence="2" type="ORF">SAMN02745216_03397</name>
</gene>
<evidence type="ECO:0000313" key="2">
    <source>
        <dbReference type="EMBL" id="SHK39974.1"/>
    </source>
</evidence>
<keyword evidence="1" id="KW-0812">Transmembrane</keyword>
<feature type="transmembrane region" description="Helical" evidence="1">
    <location>
        <begin position="185"/>
        <end position="202"/>
    </location>
</feature>
<accession>A0A1M6S577</accession>
<reference evidence="3" key="1">
    <citation type="submission" date="2016-11" db="EMBL/GenBank/DDBJ databases">
        <authorList>
            <person name="Varghese N."/>
            <person name="Submissions S."/>
        </authorList>
    </citation>
    <scope>NUCLEOTIDE SEQUENCE [LARGE SCALE GENOMIC DNA]</scope>
    <source>
        <strain evidence="3">DSM 16219</strain>
    </source>
</reference>
<dbReference type="Proteomes" id="UP000183994">
    <property type="component" value="Unassembled WGS sequence"/>
</dbReference>
<sequence length="261" mass="29956">MSSRKKKRKTNQRAFNKTNAQLPDIKVVPNPDSMPNRHMPKIIWGCEGKTPGSVIRRLEKMLNFLRPEDLRNLYAVRVVQDDAIKTPGGCTTGCYYHKAAAASGRPEVWITKDRVHPGIGIQMAFGLLGTDYALDTLYHEVGHHVAHKSPGISKYKGEAFAEKYMAGYEQAWRNAKPIGKLKTRILKFLFKFVIVFLSIATLRKVPAIDIFYKGVTGRMSSEEMNDQFTALMEKSTDRGKKKWKHPLEKKKYREKFNVRRR</sequence>
<keyword evidence="1" id="KW-0472">Membrane</keyword>
<organism evidence="2 3">
    <name type="scientific">Desulfatibacillum alkenivorans DSM 16219</name>
    <dbReference type="NCBI Taxonomy" id="1121393"/>
    <lineage>
        <taxon>Bacteria</taxon>
        <taxon>Pseudomonadati</taxon>
        <taxon>Thermodesulfobacteriota</taxon>
        <taxon>Desulfobacteria</taxon>
        <taxon>Desulfobacterales</taxon>
        <taxon>Desulfatibacillaceae</taxon>
        <taxon>Desulfatibacillum</taxon>
    </lineage>
</organism>
<evidence type="ECO:0000313" key="3">
    <source>
        <dbReference type="Proteomes" id="UP000183994"/>
    </source>
</evidence>